<dbReference type="InterPro" id="IPR020904">
    <property type="entry name" value="Sc_DH/Rdtase_CS"/>
</dbReference>
<name>A0A1K1S401_9PSEU</name>
<dbReference type="InterPro" id="IPR036291">
    <property type="entry name" value="NAD(P)-bd_dom_sf"/>
</dbReference>
<keyword evidence="2" id="KW-0560">Oxidoreductase</keyword>
<dbReference type="STRING" id="546364.SAMN04489730_4593"/>
<dbReference type="Proteomes" id="UP000182740">
    <property type="component" value="Unassembled WGS sequence"/>
</dbReference>
<comment type="similarity">
    <text evidence="1 3">Belongs to the short-chain dehydrogenases/reductases (SDR) family.</text>
</comment>
<accession>A0A1K1S401</accession>
<dbReference type="PANTHER" id="PTHR43391">
    <property type="entry name" value="RETINOL DEHYDROGENASE-RELATED"/>
    <property type="match status" value="1"/>
</dbReference>
<sequence>MVEIAGKTVLVTGANRGIGRALVDEAVSRGAARVYAASRTPLGYSGPAITPLTLDVTDAEQIRTAADAVESLDILVNNAGIAAYDDLTDRAVIDRHLAVNVFGLYDVTRAFLPLLTRTGGAVVNNLSVNAFAPLPLIPAYSISKAAAFSLTQSWRSILARQGVRVHAVLTGIVDTDMSRGVDLPKAAPESVARSVFDGVEKGEDDIFPDPMAATQAESWLGGAAKELERQYAAVAEGVWRQG</sequence>
<dbReference type="PANTHER" id="PTHR43391:SF91">
    <property type="entry name" value="OS04G0390700 PROTEIN"/>
    <property type="match status" value="1"/>
</dbReference>
<dbReference type="PROSITE" id="PS00061">
    <property type="entry name" value="ADH_SHORT"/>
    <property type="match status" value="1"/>
</dbReference>
<dbReference type="PRINTS" id="PR00081">
    <property type="entry name" value="GDHRDH"/>
</dbReference>
<evidence type="ECO:0000256" key="3">
    <source>
        <dbReference type="RuleBase" id="RU000363"/>
    </source>
</evidence>
<gene>
    <name evidence="4" type="ORF">SAMN04489730_4593</name>
</gene>
<dbReference type="AlphaFoldDB" id="A0A1K1S401"/>
<dbReference type="PRINTS" id="PR00080">
    <property type="entry name" value="SDRFAMILY"/>
</dbReference>
<reference evidence="5" key="1">
    <citation type="submission" date="2016-11" db="EMBL/GenBank/DDBJ databases">
        <authorList>
            <person name="Varghese N."/>
            <person name="Submissions S."/>
        </authorList>
    </citation>
    <scope>NUCLEOTIDE SEQUENCE [LARGE SCALE GENOMIC DNA]</scope>
    <source>
        <strain evidence="5">DSM 44671</strain>
    </source>
</reference>
<protein>
    <submittedName>
        <fullName evidence="4">Short-chain dehydrogenase</fullName>
    </submittedName>
</protein>
<organism evidence="4 5">
    <name type="scientific">Amycolatopsis australiensis</name>
    <dbReference type="NCBI Taxonomy" id="546364"/>
    <lineage>
        <taxon>Bacteria</taxon>
        <taxon>Bacillati</taxon>
        <taxon>Actinomycetota</taxon>
        <taxon>Actinomycetes</taxon>
        <taxon>Pseudonocardiales</taxon>
        <taxon>Pseudonocardiaceae</taxon>
        <taxon>Amycolatopsis</taxon>
    </lineage>
</organism>
<dbReference type="GO" id="GO:0005829">
    <property type="term" value="C:cytosol"/>
    <property type="evidence" value="ECO:0007669"/>
    <property type="project" value="TreeGrafter"/>
</dbReference>
<dbReference type="RefSeq" id="WP_084742969.1">
    <property type="nucleotide sequence ID" value="NZ_FPJG01000006.1"/>
</dbReference>
<keyword evidence="5" id="KW-1185">Reference proteome</keyword>
<dbReference type="SUPFAM" id="SSF51735">
    <property type="entry name" value="NAD(P)-binding Rossmann-fold domains"/>
    <property type="match status" value="1"/>
</dbReference>
<dbReference type="InterPro" id="IPR002347">
    <property type="entry name" value="SDR_fam"/>
</dbReference>
<evidence type="ECO:0000313" key="5">
    <source>
        <dbReference type="Proteomes" id="UP000182740"/>
    </source>
</evidence>
<dbReference type="Gene3D" id="3.40.50.720">
    <property type="entry name" value="NAD(P)-binding Rossmann-like Domain"/>
    <property type="match status" value="1"/>
</dbReference>
<dbReference type="EMBL" id="FPJG01000006">
    <property type="protein sequence ID" value="SFW78799.1"/>
    <property type="molecule type" value="Genomic_DNA"/>
</dbReference>
<dbReference type="Pfam" id="PF00106">
    <property type="entry name" value="adh_short"/>
    <property type="match status" value="1"/>
</dbReference>
<evidence type="ECO:0000256" key="2">
    <source>
        <dbReference type="ARBA" id="ARBA00023002"/>
    </source>
</evidence>
<proteinExistence type="inferred from homology"/>
<dbReference type="OrthoDB" id="3212478at2"/>
<evidence type="ECO:0000313" key="4">
    <source>
        <dbReference type="EMBL" id="SFW78799.1"/>
    </source>
</evidence>
<evidence type="ECO:0000256" key="1">
    <source>
        <dbReference type="ARBA" id="ARBA00006484"/>
    </source>
</evidence>
<dbReference type="GO" id="GO:0016491">
    <property type="term" value="F:oxidoreductase activity"/>
    <property type="evidence" value="ECO:0007669"/>
    <property type="project" value="UniProtKB-KW"/>
</dbReference>